<evidence type="ECO:0000256" key="3">
    <source>
        <dbReference type="ARBA" id="ARBA00022746"/>
    </source>
</evidence>
<sequence length="283" mass="32859">MKTEAAYQHCRQIIDKHSKTFSKAFQHLPGDKRRAVWAVYAFCRTADDIVDEDLPSSKDLHEFRKDLDVFLSGVLPNDEPLWTALGDAFERFHFDKKPFYDMIRGQEMDLYHYQYETTADVLRYSYYVASSVGLMLLPILAPGKEQKLHQSAVYLGYAMQITNILRDVGEDFERGRLYLPEELLQTYGCRIETVCRERKPDAAFINVWEHLAAEAEAYYELGLKDIHLYPMHSRLPVQAAALLYQQILNTARRNQYDVFQKRAVVSSEEKKRILSNLQTAATS</sequence>
<comment type="caution">
    <text evidence="4">The sequence shown here is derived from an EMBL/GenBank/DDBJ whole genome shotgun (WGS) entry which is preliminary data.</text>
</comment>
<dbReference type="SFLD" id="SFLDS00005">
    <property type="entry name" value="Isoprenoid_Synthase_Type_I"/>
    <property type="match status" value="1"/>
</dbReference>
<dbReference type="Pfam" id="PF00494">
    <property type="entry name" value="SQS_PSY"/>
    <property type="match status" value="1"/>
</dbReference>
<dbReference type="InterPro" id="IPR008949">
    <property type="entry name" value="Isoprenoid_synthase_dom_sf"/>
</dbReference>
<evidence type="ECO:0000256" key="1">
    <source>
        <dbReference type="ARBA" id="ARBA00004829"/>
    </source>
</evidence>
<dbReference type="EMBL" id="PVNS01000002">
    <property type="protein sequence ID" value="PRO66752.1"/>
    <property type="molecule type" value="Genomic_DNA"/>
</dbReference>
<dbReference type="InterPro" id="IPR044843">
    <property type="entry name" value="Trans_IPPS_bact-type"/>
</dbReference>
<evidence type="ECO:0000256" key="2">
    <source>
        <dbReference type="ARBA" id="ARBA00022679"/>
    </source>
</evidence>
<organism evidence="4 5">
    <name type="scientific">Alkalicoccus urumqiensis</name>
    <name type="common">Bacillus urumqiensis</name>
    <dbReference type="NCBI Taxonomy" id="1548213"/>
    <lineage>
        <taxon>Bacteria</taxon>
        <taxon>Bacillati</taxon>
        <taxon>Bacillota</taxon>
        <taxon>Bacilli</taxon>
        <taxon>Bacillales</taxon>
        <taxon>Bacillaceae</taxon>
        <taxon>Alkalicoccus</taxon>
    </lineage>
</organism>
<dbReference type="Gene3D" id="1.10.600.10">
    <property type="entry name" value="Farnesyl Diphosphate Synthase"/>
    <property type="match status" value="1"/>
</dbReference>
<dbReference type="SFLD" id="SFLDG01212">
    <property type="entry name" value="Phytoene_synthase_like"/>
    <property type="match status" value="1"/>
</dbReference>
<dbReference type="Proteomes" id="UP000243650">
    <property type="component" value="Unassembled WGS sequence"/>
</dbReference>
<dbReference type="InterPro" id="IPR033904">
    <property type="entry name" value="Trans_IPPS_HH"/>
</dbReference>
<dbReference type="PROSITE" id="PS01045">
    <property type="entry name" value="SQUALEN_PHYTOEN_SYN_2"/>
    <property type="match status" value="1"/>
</dbReference>
<keyword evidence="5" id="KW-1185">Reference proteome</keyword>
<comment type="pathway">
    <text evidence="1">Carotenoid biosynthesis.</text>
</comment>
<dbReference type="InterPro" id="IPR019845">
    <property type="entry name" value="Squalene/phytoene_synthase_CS"/>
</dbReference>
<dbReference type="SFLD" id="SFLDG01018">
    <property type="entry name" value="Squalene/Phytoene_Synthase_Lik"/>
    <property type="match status" value="1"/>
</dbReference>
<accession>A0A2P6MKC9</accession>
<dbReference type="SUPFAM" id="SSF48576">
    <property type="entry name" value="Terpenoid synthases"/>
    <property type="match status" value="1"/>
</dbReference>
<dbReference type="GO" id="GO:0004311">
    <property type="term" value="F:geranylgeranyl diphosphate synthase activity"/>
    <property type="evidence" value="ECO:0007669"/>
    <property type="project" value="InterPro"/>
</dbReference>
<dbReference type="GO" id="GO:0051996">
    <property type="term" value="F:squalene synthase [NAD(P)H] activity"/>
    <property type="evidence" value="ECO:0007669"/>
    <property type="project" value="InterPro"/>
</dbReference>
<dbReference type="AlphaFoldDB" id="A0A2P6MKC9"/>
<evidence type="ECO:0000313" key="5">
    <source>
        <dbReference type="Proteomes" id="UP000243650"/>
    </source>
</evidence>
<dbReference type="CDD" id="cd00683">
    <property type="entry name" value="Trans_IPPS_HH"/>
    <property type="match status" value="1"/>
</dbReference>
<evidence type="ECO:0000313" key="4">
    <source>
        <dbReference type="EMBL" id="PRO66752.1"/>
    </source>
</evidence>
<dbReference type="GO" id="GO:0016117">
    <property type="term" value="P:carotenoid biosynthetic process"/>
    <property type="evidence" value="ECO:0007669"/>
    <property type="project" value="UniProtKB-KW"/>
</dbReference>
<keyword evidence="2" id="KW-0808">Transferase</keyword>
<dbReference type="OrthoDB" id="9787280at2"/>
<protein>
    <submittedName>
        <fullName evidence="4">Phytoene synthase</fullName>
    </submittedName>
</protein>
<reference evidence="4 5" key="1">
    <citation type="submission" date="2018-03" db="EMBL/GenBank/DDBJ databases">
        <title>Bacillus urumqiensis sp. nov., a moderately haloalkaliphilic bacterium isolated from a salt lake.</title>
        <authorList>
            <person name="Zhao B."/>
            <person name="Liao Z."/>
        </authorList>
    </citation>
    <scope>NUCLEOTIDE SEQUENCE [LARGE SCALE GENOMIC DNA]</scope>
    <source>
        <strain evidence="4 5">BZ-SZ-XJ18</strain>
    </source>
</reference>
<dbReference type="InterPro" id="IPR002060">
    <property type="entry name" value="Squ/phyt_synthse"/>
</dbReference>
<dbReference type="PANTHER" id="PTHR31480">
    <property type="entry name" value="BIFUNCTIONAL LYCOPENE CYCLASE/PHYTOENE SYNTHASE"/>
    <property type="match status" value="1"/>
</dbReference>
<gene>
    <name evidence="4" type="ORF">C6I21_02155</name>
</gene>
<keyword evidence="3" id="KW-0125">Carotenoid biosynthesis</keyword>
<dbReference type="RefSeq" id="WP_105957788.1">
    <property type="nucleotide sequence ID" value="NZ_PVNS01000002.1"/>
</dbReference>
<proteinExistence type="predicted"/>
<name>A0A2P6MKC9_ALKUR</name>